<evidence type="ECO:0000313" key="3">
    <source>
        <dbReference type="Proteomes" id="UP001458880"/>
    </source>
</evidence>
<name>A0AAW1NL89_POPJA</name>
<dbReference type="EMBL" id="JASPKY010000001">
    <property type="protein sequence ID" value="KAK9759295.1"/>
    <property type="molecule type" value="Genomic_DNA"/>
</dbReference>
<accession>A0AAW1NL89</accession>
<gene>
    <name evidence="2" type="ORF">QE152_g148</name>
</gene>
<evidence type="ECO:0000313" key="2">
    <source>
        <dbReference type="EMBL" id="KAK9759295.1"/>
    </source>
</evidence>
<feature type="region of interest" description="Disordered" evidence="1">
    <location>
        <begin position="1"/>
        <end position="27"/>
    </location>
</feature>
<dbReference type="AlphaFoldDB" id="A0AAW1NL89"/>
<protein>
    <submittedName>
        <fullName evidence="2">Uncharacterized protein</fullName>
    </submittedName>
</protein>
<sequence>MDECSCADGDTGKTAPSQRRSSSVSGTTTYEFGVSNATLNDVMDDLLWLDEEAATSSIYKLQGSEASDDSTDRQPVRYISYREVRQVMILLIWKYQESEAWVSSSRPPWGENEKQATLAGAERKRNPIPKQCCNIGVQANANEMAQETGQLEDDIVRYIESTIVTKDGWNGLKKIIDQSWPSSCYKHAEVIAAETMRERKGNLAIIAGPAAAINMLRL</sequence>
<reference evidence="2 3" key="1">
    <citation type="journal article" date="2024" name="BMC Genomics">
        <title>De novo assembly and annotation of Popillia japonica's genome with initial clues to its potential as an invasive pest.</title>
        <authorList>
            <person name="Cucini C."/>
            <person name="Boschi S."/>
            <person name="Funari R."/>
            <person name="Cardaioli E."/>
            <person name="Iannotti N."/>
            <person name="Marturano G."/>
            <person name="Paoli F."/>
            <person name="Bruttini M."/>
            <person name="Carapelli A."/>
            <person name="Frati F."/>
            <person name="Nardi F."/>
        </authorList>
    </citation>
    <scope>NUCLEOTIDE SEQUENCE [LARGE SCALE GENOMIC DNA]</scope>
    <source>
        <strain evidence="2">DMR45628</strain>
    </source>
</reference>
<organism evidence="2 3">
    <name type="scientific">Popillia japonica</name>
    <name type="common">Japanese beetle</name>
    <dbReference type="NCBI Taxonomy" id="7064"/>
    <lineage>
        <taxon>Eukaryota</taxon>
        <taxon>Metazoa</taxon>
        <taxon>Ecdysozoa</taxon>
        <taxon>Arthropoda</taxon>
        <taxon>Hexapoda</taxon>
        <taxon>Insecta</taxon>
        <taxon>Pterygota</taxon>
        <taxon>Neoptera</taxon>
        <taxon>Endopterygota</taxon>
        <taxon>Coleoptera</taxon>
        <taxon>Polyphaga</taxon>
        <taxon>Scarabaeiformia</taxon>
        <taxon>Scarabaeidae</taxon>
        <taxon>Rutelinae</taxon>
        <taxon>Popillia</taxon>
    </lineage>
</organism>
<keyword evidence="3" id="KW-1185">Reference proteome</keyword>
<evidence type="ECO:0000256" key="1">
    <source>
        <dbReference type="SAM" id="MobiDB-lite"/>
    </source>
</evidence>
<comment type="caution">
    <text evidence="2">The sequence shown here is derived from an EMBL/GenBank/DDBJ whole genome shotgun (WGS) entry which is preliminary data.</text>
</comment>
<proteinExistence type="predicted"/>
<dbReference type="Proteomes" id="UP001458880">
    <property type="component" value="Unassembled WGS sequence"/>
</dbReference>
<feature type="compositionally biased region" description="Polar residues" evidence="1">
    <location>
        <begin position="14"/>
        <end position="27"/>
    </location>
</feature>